<dbReference type="AlphaFoldDB" id="A0A8X6YQS3"/>
<evidence type="ECO:0000313" key="1">
    <source>
        <dbReference type="EMBL" id="GFY76763.1"/>
    </source>
</evidence>
<comment type="caution">
    <text evidence="1">The sequence shown here is derived from an EMBL/GenBank/DDBJ whole genome shotgun (WGS) entry which is preliminary data.</text>
</comment>
<gene>
    <name evidence="1" type="ORF">TNIN_51611</name>
</gene>
<dbReference type="EMBL" id="BMAV01022132">
    <property type="protein sequence ID" value="GFY76763.1"/>
    <property type="molecule type" value="Genomic_DNA"/>
</dbReference>
<sequence>MMWKGLCYILTETGGASAKEGLIPSKQGTSSLPFITNLSPPLLPVKGTWDGTGVNFPSEYISWMGWSSDSKSMGVRKRREEGRSRKFGRFHSGTVLRLMKHGIKAQSKVFQEALPLRDFRIATNPV</sequence>
<proteinExistence type="predicted"/>
<reference evidence="1" key="1">
    <citation type="submission" date="2020-08" db="EMBL/GenBank/DDBJ databases">
        <title>Multicomponent nature underlies the extraordinary mechanical properties of spider dragline silk.</title>
        <authorList>
            <person name="Kono N."/>
            <person name="Nakamura H."/>
            <person name="Mori M."/>
            <person name="Yoshida Y."/>
            <person name="Ohtoshi R."/>
            <person name="Malay A.D."/>
            <person name="Moran D.A.P."/>
            <person name="Tomita M."/>
            <person name="Numata K."/>
            <person name="Arakawa K."/>
        </authorList>
    </citation>
    <scope>NUCLEOTIDE SEQUENCE</scope>
</reference>
<organism evidence="1 2">
    <name type="scientific">Trichonephila inaurata madagascariensis</name>
    <dbReference type="NCBI Taxonomy" id="2747483"/>
    <lineage>
        <taxon>Eukaryota</taxon>
        <taxon>Metazoa</taxon>
        <taxon>Ecdysozoa</taxon>
        <taxon>Arthropoda</taxon>
        <taxon>Chelicerata</taxon>
        <taxon>Arachnida</taxon>
        <taxon>Araneae</taxon>
        <taxon>Araneomorphae</taxon>
        <taxon>Entelegynae</taxon>
        <taxon>Araneoidea</taxon>
        <taxon>Nephilidae</taxon>
        <taxon>Trichonephila</taxon>
        <taxon>Trichonephila inaurata</taxon>
    </lineage>
</organism>
<protein>
    <submittedName>
        <fullName evidence="1">Uncharacterized protein</fullName>
    </submittedName>
</protein>
<keyword evidence="2" id="KW-1185">Reference proteome</keyword>
<name>A0A8X6YQS3_9ARAC</name>
<evidence type="ECO:0000313" key="2">
    <source>
        <dbReference type="Proteomes" id="UP000886998"/>
    </source>
</evidence>
<accession>A0A8X6YQS3</accession>
<dbReference type="Proteomes" id="UP000886998">
    <property type="component" value="Unassembled WGS sequence"/>
</dbReference>